<dbReference type="Proteomes" id="UP000245119">
    <property type="component" value="Linkage Group LG6"/>
</dbReference>
<dbReference type="EMBL" id="PZQS01000006">
    <property type="protein sequence ID" value="PVD28921.1"/>
    <property type="molecule type" value="Genomic_DNA"/>
</dbReference>
<organism evidence="1 2">
    <name type="scientific">Pomacea canaliculata</name>
    <name type="common">Golden apple snail</name>
    <dbReference type="NCBI Taxonomy" id="400727"/>
    <lineage>
        <taxon>Eukaryota</taxon>
        <taxon>Metazoa</taxon>
        <taxon>Spiralia</taxon>
        <taxon>Lophotrochozoa</taxon>
        <taxon>Mollusca</taxon>
        <taxon>Gastropoda</taxon>
        <taxon>Caenogastropoda</taxon>
        <taxon>Architaenioglossa</taxon>
        <taxon>Ampullarioidea</taxon>
        <taxon>Ampullariidae</taxon>
        <taxon>Pomacea</taxon>
    </lineage>
</organism>
<sequence>MDPQSGRQRNLSIGICKLREPRSNVVGIGRGRITWRYTPERLGMANVTEHPANQGIINGIAPNGDAQEEDLIARKLTEMQPLPIYKLKCNERAKSGTWFARDNVTNSRLVPSLWDD</sequence>
<gene>
    <name evidence="1" type="ORF">C0Q70_11516</name>
</gene>
<dbReference type="AlphaFoldDB" id="A0A2T7P686"/>
<accession>A0A2T7P686</accession>
<evidence type="ECO:0000313" key="1">
    <source>
        <dbReference type="EMBL" id="PVD28921.1"/>
    </source>
</evidence>
<dbReference type="OrthoDB" id="206130at2759"/>
<comment type="caution">
    <text evidence="1">The sequence shown here is derived from an EMBL/GenBank/DDBJ whole genome shotgun (WGS) entry which is preliminary data.</text>
</comment>
<keyword evidence="2" id="KW-1185">Reference proteome</keyword>
<protein>
    <submittedName>
        <fullName evidence="1">Uncharacterized protein</fullName>
    </submittedName>
</protein>
<reference evidence="1 2" key="1">
    <citation type="submission" date="2018-04" db="EMBL/GenBank/DDBJ databases">
        <title>The genome of golden apple snail Pomacea canaliculata provides insight into stress tolerance and invasive adaptation.</title>
        <authorList>
            <person name="Liu C."/>
            <person name="Liu B."/>
            <person name="Ren Y."/>
            <person name="Zhang Y."/>
            <person name="Wang H."/>
            <person name="Li S."/>
            <person name="Jiang F."/>
            <person name="Yin L."/>
            <person name="Zhang G."/>
            <person name="Qian W."/>
            <person name="Fan W."/>
        </authorList>
    </citation>
    <scope>NUCLEOTIDE SEQUENCE [LARGE SCALE GENOMIC DNA]</scope>
    <source>
        <strain evidence="1">SZHN2017</strain>
        <tissue evidence="1">Muscle</tissue>
    </source>
</reference>
<name>A0A2T7P686_POMCA</name>
<evidence type="ECO:0000313" key="2">
    <source>
        <dbReference type="Proteomes" id="UP000245119"/>
    </source>
</evidence>
<proteinExistence type="predicted"/>